<dbReference type="EMBL" id="BMJM01000011">
    <property type="protein sequence ID" value="GGE19082.1"/>
    <property type="molecule type" value="Genomic_DNA"/>
</dbReference>
<dbReference type="GO" id="GO:0032993">
    <property type="term" value="C:protein-DNA complex"/>
    <property type="evidence" value="ECO:0007669"/>
    <property type="project" value="TreeGrafter"/>
</dbReference>
<dbReference type="RefSeq" id="WP_188763607.1">
    <property type="nucleotide sequence ID" value="NZ_BMJM01000011.1"/>
</dbReference>
<keyword evidence="1 4" id="KW-0597">Phosphoprotein</keyword>
<dbReference type="GO" id="GO:0000156">
    <property type="term" value="F:phosphorelay response regulator activity"/>
    <property type="evidence" value="ECO:0007669"/>
    <property type="project" value="TreeGrafter"/>
</dbReference>
<dbReference type="GO" id="GO:0006355">
    <property type="term" value="P:regulation of DNA-templated transcription"/>
    <property type="evidence" value="ECO:0007669"/>
    <property type="project" value="InterPro"/>
</dbReference>
<sequence length="234" mass="26134">MRLAILDDDRELCAQVASIMRSAGHACFEFHSGEALRRALRRESYDLLILDWELPDLSGVELLAWARANLPSPPPVIMLTARSDDGDIVKGLDIGADDYVTKPVQTAVLKARVDALLRRSYGATGAPRVETFGDHQFDPMAMTVTVRGKTVDVTAKEFGLALLLFRNLNRPLSRAHIMESVWGRNPDIPSRTLDAHVSQIRSRLFLRPEHGLRLASVYSFGYRLERLESRPGDA</sequence>
<feature type="DNA-binding region" description="OmpR/PhoB-type" evidence="5">
    <location>
        <begin position="127"/>
        <end position="226"/>
    </location>
</feature>
<accession>A0A916ZYC6</accession>
<gene>
    <name evidence="8" type="ORF">GCM10011529_26990</name>
</gene>
<keyword evidence="9" id="KW-1185">Reference proteome</keyword>
<evidence type="ECO:0000256" key="4">
    <source>
        <dbReference type="PROSITE-ProRule" id="PRU00169"/>
    </source>
</evidence>
<keyword evidence="3 5" id="KW-0238">DNA-binding</keyword>
<dbReference type="GO" id="GO:0000976">
    <property type="term" value="F:transcription cis-regulatory region binding"/>
    <property type="evidence" value="ECO:0007669"/>
    <property type="project" value="TreeGrafter"/>
</dbReference>
<dbReference type="Gene3D" id="3.40.50.2300">
    <property type="match status" value="1"/>
</dbReference>
<proteinExistence type="predicted"/>
<dbReference type="Proteomes" id="UP000635071">
    <property type="component" value="Unassembled WGS sequence"/>
</dbReference>
<dbReference type="Pfam" id="PF00486">
    <property type="entry name" value="Trans_reg_C"/>
    <property type="match status" value="1"/>
</dbReference>
<dbReference type="Gene3D" id="1.10.10.10">
    <property type="entry name" value="Winged helix-like DNA-binding domain superfamily/Winged helix DNA-binding domain"/>
    <property type="match status" value="1"/>
</dbReference>
<dbReference type="PANTHER" id="PTHR48111:SF40">
    <property type="entry name" value="PHOSPHATE REGULON TRANSCRIPTIONAL REGULATORY PROTEIN PHOB"/>
    <property type="match status" value="1"/>
</dbReference>
<evidence type="ECO:0000256" key="5">
    <source>
        <dbReference type="PROSITE-ProRule" id="PRU01091"/>
    </source>
</evidence>
<evidence type="ECO:0000313" key="8">
    <source>
        <dbReference type="EMBL" id="GGE19082.1"/>
    </source>
</evidence>
<dbReference type="PROSITE" id="PS50110">
    <property type="entry name" value="RESPONSE_REGULATORY"/>
    <property type="match status" value="1"/>
</dbReference>
<dbReference type="InterPro" id="IPR016032">
    <property type="entry name" value="Sig_transdc_resp-reg_C-effctor"/>
</dbReference>
<dbReference type="SMART" id="SM00448">
    <property type="entry name" value="REC"/>
    <property type="match status" value="1"/>
</dbReference>
<reference evidence="8" key="1">
    <citation type="journal article" date="2014" name="Int. J. Syst. Evol. Microbiol.">
        <title>Complete genome sequence of Corynebacterium casei LMG S-19264T (=DSM 44701T), isolated from a smear-ripened cheese.</title>
        <authorList>
            <consortium name="US DOE Joint Genome Institute (JGI-PGF)"/>
            <person name="Walter F."/>
            <person name="Albersmeier A."/>
            <person name="Kalinowski J."/>
            <person name="Ruckert C."/>
        </authorList>
    </citation>
    <scope>NUCLEOTIDE SEQUENCE</scope>
    <source>
        <strain evidence="8">CGMCC 1.15519</strain>
    </source>
</reference>
<dbReference type="PROSITE" id="PS51755">
    <property type="entry name" value="OMPR_PHOB"/>
    <property type="match status" value="1"/>
</dbReference>
<dbReference type="AlphaFoldDB" id="A0A916ZYC6"/>
<evidence type="ECO:0000256" key="3">
    <source>
        <dbReference type="ARBA" id="ARBA00023125"/>
    </source>
</evidence>
<dbReference type="InterPro" id="IPR036388">
    <property type="entry name" value="WH-like_DNA-bd_sf"/>
</dbReference>
<evidence type="ECO:0000313" key="9">
    <source>
        <dbReference type="Proteomes" id="UP000635071"/>
    </source>
</evidence>
<dbReference type="InterPro" id="IPR039420">
    <property type="entry name" value="WalR-like"/>
</dbReference>
<dbReference type="SUPFAM" id="SSF46894">
    <property type="entry name" value="C-terminal effector domain of the bipartite response regulators"/>
    <property type="match status" value="1"/>
</dbReference>
<protein>
    <submittedName>
        <fullName evidence="8">DNA-binding response regulator</fullName>
    </submittedName>
</protein>
<organism evidence="8 9">
    <name type="scientific">Sandarakinorhabdus glacialis</name>
    <dbReference type="NCBI Taxonomy" id="1614636"/>
    <lineage>
        <taxon>Bacteria</taxon>
        <taxon>Pseudomonadati</taxon>
        <taxon>Pseudomonadota</taxon>
        <taxon>Alphaproteobacteria</taxon>
        <taxon>Sphingomonadales</taxon>
        <taxon>Sphingosinicellaceae</taxon>
        <taxon>Sandarakinorhabdus</taxon>
    </lineage>
</organism>
<dbReference type="CDD" id="cd00383">
    <property type="entry name" value="trans_reg_C"/>
    <property type="match status" value="1"/>
</dbReference>
<dbReference type="SUPFAM" id="SSF52172">
    <property type="entry name" value="CheY-like"/>
    <property type="match status" value="1"/>
</dbReference>
<dbReference type="GO" id="GO:0005829">
    <property type="term" value="C:cytosol"/>
    <property type="evidence" value="ECO:0007669"/>
    <property type="project" value="TreeGrafter"/>
</dbReference>
<evidence type="ECO:0000259" key="7">
    <source>
        <dbReference type="PROSITE" id="PS51755"/>
    </source>
</evidence>
<evidence type="ECO:0000256" key="1">
    <source>
        <dbReference type="ARBA" id="ARBA00022553"/>
    </source>
</evidence>
<dbReference type="InterPro" id="IPR001867">
    <property type="entry name" value="OmpR/PhoB-type_DNA-bd"/>
</dbReference>
<comment type="caution">
    <text evidence="8">The sequence shown here is derived from an EMBL/GenBank/DDBJ whole genome shotgun (WGS) entry which is preliminary data.</text>
</comment>
<reference evidence="8" key="2">
    <citation type="submission" date="2020-09" db="EMBL/GenBank/DDBJ databases">
        <authorList>
            <person name="Sun Q."/>
            <person name="Zhou Y."/>
        </authorList>
    </citation>
    <scope>NUCLEOTIDE SEQUENCE</scope>
    <source>
        <strain evidence="8">CGMCC 1.15519</strain>
    </source>
</reference>
<feature type="modified residue" description="4-aspartylphosphate" evidence="4">
    <location>
        <position position="51"/>
    </location>
</feature>
<evidence type="ECO:0000259" key="6">
    <source>
        <dbReference type="PROSITE" id="PS50110"/>
    </source>
</evidence>
<dbReference type="PANTHER" id="PTHR48111">
    <property type="entry name" value="REGULATOR OF RPOS"/>
    <property type="match status" value="1"/>
</dbReference>
<name>A0A916ZYC6_9SPHN</name>
<dbReference type="InterPro" id="IPR011006">
    <property type="entry name" value="CheY-like_superfamily"/>
</dbReference>
<feature type="domain" description="OmpR/PhoB-type" evidence="7">
    <location>
        <begin position="127"/>
        <end position="226"/>
    </location>
</feature>
<dbReference type="InterPro" id="IPR001789">
    <property type="entry name" value="Sig_transdc_resp-reg_receiver"/>
</dbReference>
<feature type="domain" description="Response regulatory" evidence="6">
    <location>
        <begin position="2"/>
        <end position="117"/>
    </location>
</feature>
<keyword evidence="2" id="KW-0902">Two-component regulatory system</keyword>
<dbReference type="SMART" id="SM00862">
    <property type="entry name" value="Trans_reg_C"/>
    <property type="match status" value="1"/>
</dbReference>
<dbReference type="CDD" id="cd17574">
    <property type="entry name" value="REC_OmpR"/>
    <property type="match status" value="1"/>
</dbReference>
<evidence type="ECO:0000256" key="2">
    <source>
        <dbReference type="ARBA" id="ARBA00023012"/>
    </source>
</evidence>
<dbReference type="Gene3D" id="6.10.250.690">
    <property type="match status" value="1"/>
</dbReference>
<dbReference type="Pfam" id="PF00072">
    <property type="entry name" value="Response_reg"/>
    <property type="match status" value="1"/>
</dbReference>